<dbReference type="EMBL" id="JALLAZ020000684">
    <property type="protein sequence ID" value="KAL3789361.1"/>
    <property type="molecule type" value="Genomic_DNA"/>
</dbReference>
<dbReference type="SUPFAM" id="SSF53335">
    <property type="entry name" value="S-adenosyl-L-methionine-dependent methyltransferases"/>
    <property type="match status" value="1"/>
</dbReference>
<evidence type="ECO:0000259" key="1">
    <source>
        <dbReference type="Pfam" id="PF05050"/>
    </source>
</evidence>
<dbReference type="InterPro" id="IPR053202">
    <property type="entry name" value="EGF_Rcpt_Signaling_Reg"/>
</dbReference>
<dbReference type="PANTHER" id="PTHR34009">
    <property type="entry name" value="PROTEIN STAR"/>
    <property type="match status" value="1"/>
</dbReference>
<evidence type="ECO:0000313" key="3">
    <source>
        <dbReference type="Proteomes" id="UP001530315"/>
    </source>
</evidence>
<protein>
    <recommendedName>
        <fullName evidence="1">Methyltransferase FkbM domain-containing protein</fullName>
    </recommendedName>
</protein>
<dbReference type="InterPro" id="IPR006342">
    <property type="entry name" value="FkbM_mtfrase"/>
</dbReference>
<feature type="domain" description="Methyltransferase FkbM" evidence="1">
    <location>
        <begin position="29"/>
        <end position="109"/>
    </location>
</feature>
<dbReference type="Gene3D" id="3.40.50.150">
    <property type="entry name" value="Vaccinia Virus protein VP39"/>
    <property type="match status" value="1"/>
</dbReference>
<organism evidence="2 3">
    <name type="scientific">Stephanodiscus triporus</name>
    <dbReference type="NCBI Taxonomy" id="2934178"/>
    <lineage>
        <taxon>Eukaryota</taxon>
        <taxon>Sar</taxon>
        <taxon>Stramenopiles</taxon>
        <taxon>Ochrophyta</taxon>
        <taxon>Bacillariophyta</taxon>
        <taxon>Coscinodiscophyceae</taxon>
        <taxon>Thalassiosirophycidae</taxon>
        <taxon>Stephanodiscales</taxon>
        <taxon>Stephanodiscaceae</taxon>
        <taxon>Stephanodiscus</taxon>
    </lineage>
</organism>
<accession>A0ABD3PPX6</accession>
<comment type="caution">
    <text evidence="2">The sequence shown here is derived from an EMBL/GenBank/DDBJ whole genome shotgun (WGS) entry which is preliminary data.</text>
</comment>
<sequence length="133" mass="15688">MKLIQPWGAYGEFTAPSFREMWWKGVTLNSPNVREVECDTLDNLLLTYAPQATMFEFMSLDVEGAEMSVLESIDFTRVSFGIMLIEADGHNLLKNLAMTKFLETRGYSFMFEYERSYWFVNDNFYEDYKDLIY</sequence>
<dbReference type="AlphaFoldDB" id="A0ABD3PPX6"/>
<reference evidence="2 3" key="1">
    <citation type="submission" date="2024-10" db="EMBL/GenBank/DDBJ databases">
        <title>Updated reference genomes for cyclostephanoid diatoms.</title>
        <authorList>
            <person name="Roberts W.R."/>
            <person name="Alverson A.J."/>
        </authorList>
    </citation>
    <scope>NUCLEOTIDE SEQUENCE [LARGE SCALE GENOMIC DNA]</scope>
    <source>
        <strain evidence="2 3">AJA276-08</strain>
    </source>
</reference>
<dbReference type="Pfam" id="PF05050">
    <property type="entry name" value="Methyltransf_21"/>
    <property type="match status" value="1"/>
</dbReference>
<dbReference type="PANTHER" id="PTHR34009:SF2">
    <property type="entry name" value="PROTEIN STAR"/>
    <property type="match status" value="1"/>
</dbReference>
<dbReference type="Proteomes" id="UP001530315">
    <property type="component" value="Unassembled WGS sequence"/>
</dbReference>
<evidence type="ECO:0000313" key="2">
    <source>
        <dbReference type="EMBL" id="KAL3789361.1"/>
    </source>
</evidence>
<name>A0ABD3PPX6_9STRA</name>
<proteinExistence type="predicted"/>
<gene>
    <name evidence="2" type="ORF">ACHAW5_005113</name>
</gene>
<keyword evidence="3" id="KW-1185">Reference proteome</keyword>
<dbReference type="InterPro" id="IPR029063">
    <property type="entry name" value="SAM-dependent_MTases_sf"/>
</dbReference>